<dbReference type="AlphaFoldDB" id="A0A0B7NFD7"/>
<dbReference type="Proteomes" id="UP000054107">
    <property type="component" value="Unassembled WGS sequence"/>
</dbReference>
<evidence type="ECO:0000313" key="2">
    <source>
        <dbReference type="Proteomes" id="UP000054107"/>
    </source>
</evidence>
<evidence type="ECO:0000313" key="1">
    <source>
        <dbReference type="EMBL" id="CEP14247.1"/>
    </source>
</evidence>
<keyword evidence="2" id="KW-1185">Reference proteome</keyword>
<name>A0A0B7NFD7_9FUNG</name>
<proteinExistence type="predicted"/>
<reference evidence="1 2" key="1">
    <citation type="submission" date="2014-09" db="EMBL/GenBank/DDBJ databases">
        <authorList>
            <person name="Ellenberger Sabrina"/>
        </authorList>
    </citation>
    <scope>NUCLEOTIDE SEQUENCE [LARGE SCALE GENOMIC DNA]</scope>
    <source>
        <strain evidence="1 2">CBS 412.66</strain>
    </source>
</reference>
<accession>A0A0B7NFD7</accession>
<dbReference type="EMBL" id="LN731097">
    <property type="protein sequence ID" value="CEP14247.1"/>
    <property type="molecule type" value="Genomic_DNA"/>
</dbReference>
<gene>
    <name evidence="1" type="primary">PARPA_08415.1 scaffold 32947</name>
</gene>
<organism evidence="1 2">
    <name type="scientific">Parasitella parasitica</name>
    <dbReference type="NCBI Taxonomy" id="35722"/>
    <lineage>
        <taxon>Eukaryota</taxon>
        <taxon>Fungi</taxon>
        <taxon>Fungi incertae sedis</taxon>
        <taxon>Mucoromycota</taxon>
        <taxon>Mucoromycotina</taxon>
        <taxon>Mucoromycetes</taxon>
        <taxon>Mucorales</taxon>
        <taxon>Mucorineae</taxon>
        <taxon>Mucoraceae</taxon>
        <taxon>Parasitella</taxon>
    </lineage>
</organism>
<sequence length="105" mass="11924">MSRSLSFRIKLIVKQQPLHLKFLQSEQTGLMPVVNNNEAQVKKFLNGFNQRFGVGKELASIEQLREATVAYGKELYVFITTANSSSARWVITLQCKHGSVYRAAY</sequence>
<protein>
    <submittedName>
        <fullName evidence="1">Uncharacterized protein</fullName>
    </submittedName>
</protein>